<feature type="compositionally biased region" description="Low complexity" evidence="2">
    <location>
        <begin position="337"/>
        <end position="405"/>
    </location>
</feature>
<sequence>MRRGTIGGASALLLLATLAHAHKGSHEHLEALHRRHREGRLAKKTNESDEPAFELAKRGGQCAFPTDAGLVAITPGEANAGWAMSPDQPCEPGNYCPYACPPGQVSMQWDPKATTYAYPASMNGGLYCDSDGQISKPFPDKPYCQPTASNIGVVNKCGGAVSFCQTVLPGNEAMLIPTEVGSFASLAVPGTDYWAGTAAHYYINPPGTDAGTACVWGSNSNPWGNWSPYVAGTNQDDSGETFIKLGWNPIYLEHTTPFRDTMPDWGVKIDCPDGGCNGLPCAIDPSTNKVNGMQGGASSGAGGGNFCVVTVSKGSTANFVVYSSGDSGSKGGQFYQSSSVASSSSSSATSSAAPSSSSSSSSSTTVASSSQPATTTATTTTEESSSEETTSSHNSTITHQSSSTIMSWSSANTTTKQTKPTGQPYYQLFNTTVPSATGDAETGATATGPAEAASTNTDQIASHTGGASTLSMSILALLPFALWSLI</sequence>
<gene>
    <name evidence="4" type="ORF">OHC33_004879</name>
</gene>
<evidence type="ECO:0000256" key="1">
    <source>
        <dbReference type="ARBA" id="ARBA00010579"/>
    </source>
</evidence>
<dbReference type="AlphaFoldDB" id="A0AAN8I8A4"/>
<dbReference type="EMBL" id="JAKLMC020000009">
    <property type="protein sequence ID" value="KAK5954306.1"/>
    <property type="molecule type" value="Genomic_DNA"/>
</dbReference>
<proteinExistence type="inferred from homology"/>
<evidence type="ECO:0000256" key="3">
    <source>
        <dbReference type="SAM" id="SignalP"/>
    </source>
</evidence>
<dbReference type="PANTHER" id="PTHR31654">
    <property type="entry name" value="SECRETED BETA-GLUCOSIDASE ADG3-RELATED"/>
    <property type="match status" value="1"/>
</dbReference>
<feature type="region of interest" description="Disordered" evidence="2">
    <location>
        <begin position="436"/>
        <end position="456"/>
    </location>
</feature>
<feature type="compositionally biased region" description="Low complexity" evidence="2">
    <location>
        <begin position="413"/>
        <end position="423"/>
    </location>
</feature>
<feature type="region of interest" description="Disordered" evidence="2">
    <location>
        <begin position="327"/>
        <end position="423"/>
    </location>
</feature>
<comment type="similarity">
    <text evidence="1">Belongs to the SUN family.</text>
</comment>
<evidence type="ECO:0000313" key="4">
    <source>
        <dbReference type="EMBL" id="KAK5954306.1"/>
    </source>
</evidence>
<name>A0AAN8I8A4_9EURO</name>
<feature type="compositionally biased region" description="Low complexity" evidence="2">
    <location>
        <begin position="436"/>
        <end position="455"/>
    </location>
</feature>
<dbReference type="InterPro" id="IPR005556">
    <property type="entry name" value="SUN"/>
</dbReference>
<keyword evidence="5" id="KW-1185">Reference proteome</keyword>
<dbReference type="PANTHER" id="PTHR31654:SF0">
    <property type="entry name" value="SECRETED BETA-GLUCOSIDASE ADG3-RELATED"/>
    <property type="match status" value="1"/>
</dbReference>
<evidence type="ECO:0000256" key="2">
    <source>
        <dbReference type="SAM" id="MobiDB-lite"/>
    </source>
</evidence>
<dbReference type="Proteomes" id="UP001316803">
    <property type="component" value="Unassembled WGS sequence"/>
</dbReference>
<feature type="signal peptide" evidence="3">
    <location>
        <begin position="1"/>
        <end position="21"/>
    </location>
</feature>
<dbReference type="Pfam" id="PF03856">
    <property type="entry name" value="SUN"/>
    <property type="match status" value="1"/>
</dbReference>
<dbReference type="InterPro" id="IPR053088">
    <property type="entry name" value="Beta-glucosidase/SUN-like"/>
</dbReference>
<feature type="chain" id="PRO_5042927631" evidence="3">
    <location>
        <begin position="22"/>
        <end position="486"/>
    </location>
</feature>
<comment type="caution">
    <text evidence="4">The sequence shown here is derived from an EMBL/GenBank/DDBJ whole genome shotgun (WGS) entry which is preliminary data.</text>
</comment>
<protein>
    <submittedName>
        <fullName evidence="4">Uncharacterized protein</fullName>
    </submittedName>
</protein>
<evidence type="ECO:0000313" key="5">
    <source>
        <dbReference type="Proteomes" id="UP001316803"/>
    </source>
</evidence>
<accession>A0AAN8I8A4</accession>
<reference evidence="4 5" key="1">
    <citation type="submission" date="2022-12" db="EMBL/GenBank/DDBJ databases">
        <title>Genomic features and morphological characterization of a novel Knufia sp. strain isolated from spacecraft assembly facility.</title>
        <authorList>
            <person name="Teixeira M."/>
            <person name="Chander A.M."/>
            <person name="Stajich J.E."/>
            <person name="Venkateswaran K."/>
        </authorList>
    </citation>
    <scope>NUCLEOTIDE SEQUENCE [LARGE SCALE GENOMIC DNA]</scope>
    <source>
        <strain evidence="4 5">FJI-L2-BK-P2</strain>
    </source>
</reference>
<organism evidence="4 5">
    <name type="scientific">Knufia fluminis</name>
    <dbReference type="NCBI Taxonomy" id="191047"/>
    <lineage>
        <taxon>Eukaryota</taxon>
        <taxon>Fungi</taxon>
        <taxon>Dikarya</taxon>
        <taxon>Ascomycota</taxon>
        <taxon>Pezizomycotina</taxon>
        <taxon>Eurotiomycetes</taxon>
        <taxon>Chaetothyriomycetidae</taxon>
        <taxon>Chaetothyriales</taxon>
        <taxon>Trichomeriaceae</taxon>
        <taxon>Knufia</taxon>
    </lineage>
</organism>
<keyword evidence="3" id="KW-0732">Signal</keyword>